<evidence type="ECO:0000256" key="1">
    <source>
        <dbReference type="SAM" id="MobiDB-lite"/>
    </source>
</evidence>
<accession>A0A918QIS6</accession>
<reference evidence="2" key="1">
    <citation type="journal article" date="2014" name="Int. J. Syst. Evol. Microbiol.">
        <title>Complete genome sequence of Corynebacterium casei LMG S-19264T (=DSM 44701T), isolated from a smear-ripened cheese.</title>
        <authorList>
            <consortium name="US DOE Joint Genome Institute (JGI-PGF)"/>
            <person name="Walter F."/>
            <person name="Albersmeier A."/>
            <person name="Kalinowski J."/>
            <person name="Ruckert C."/>
        </authorList>
    </citation>
    <scope>NUCLEOTIDE SEQUENCE</scope>
    <source>
        <strain evidence="2">JCM 4988</strain>
    </source>
</reference>
<protein>
    <submittedName>
        <fullName evidence="2">Uncharacterized protein</fullName>
    </submittedName>
</protein>
<name>A0A918QIS6_9ACTN</name>
<keyword evidence="3" id="KW-1185">Reference proteome</keyword>
<gene>
    <name evidence="2" type="ORF">GCM10010387_54270</name>
</gene>
<organism evidence="2 3">
    <name type="scientific">Streptomyces inusitatus</name>
    <dbReference type="NCBI Taxonomy" id="68221"/>
    <lineage>
        <taxon>Bacteria</taxon>
        <taxon>Bacillati</taxon>
        <taxon>Actinomycetota</taxon>
        <taxon>Actinomycetes</taxon>
        <taxon>Kitasatosporales</taxon>
        <taxon>Streptomycetaceae</taxon>
        <taxon>Streptomyces</taxon>
    </lineage>
</organism>
<dbReference type="Proteomes" id="UP000630936">
    <property type="component" value="Unassembled WGS sequence"/>
</dbReference>
<feature type="region of interest" description="Disordered" evidence="1">
    <location>
        <begin position="1"/>
        <end position="43"/>
    </location>
</feature>
<sequence length="163" mass="17790">MARSPAPAVTRYPRGGRGHPRTHTERTGDQAVPRRTPAEKAAARNRVIADRNTVINRYGQGDSLRAIARTYDVHAPWLAARLTRWGVEVRAHGGHPTSHTHVHRDGDTGAVTALRCPDPRCGRVTRVERDRLGEHTVPASGTRCALSEAQVQDRAHTAAGPAR</sequence>
<evidence type="ECO:0000313" key="3">
    <source>
        <dbReference type="Proteomes" id="UP000630936"/>
    </source>
</evidence>
<proteinExistence type="predicted"/>
<comment type="caution">
    <text evidence="2">The sequence shown here is derived from an EMBL/GenBank/DDBJ whole genome shotgun (WGS) entry which is preliminary data.</text>
</comment>
<reference evidence="2" key="2">
    <citation type="submission" date="2020-09" db="EMBL/GenBank/DDBJ databases">
        <authorList>
            <person name="Sun Q."/>
            <person name="Ohkuma M."/>
        </authorList>
    </citation>
    <scope>NUCLEOTIDE SEQUENCE</scope>
    <source>
        <strain evidence="2">JCM 4988</strain>
    </source>
</reference>
<dbReference type="EMBL" id="BMWG01000022">
    <property type="protein sequence ID" value="GGZ53234.1"/>
    <property type="molecule type" value="Genomic_DNA"/>
</dbReference>
<dbReference type="AlphaFoldDB" id="A0A918QIS6"/>
<evidence type="ECO:0000313" key="2">
    <source>
        <dbReference type="EMBL" id="GGZ53234.1"/>
    </source>
</evidence>